<dbReference type="GO" id="GO:0006046">
    <property type="term" value="P:N-acetylglucosamine catabolic process"/>
    <property type="evidence" value="ECO:0007669"/>
    <property type="project" value="TreeGrafter"/>
</dbReference>
<dbReference type="PANTHER" id="PTHR11280">
    <property type="entry name" value="GLUCOSAMINE-6-PHOSPHATE ISOMERASE"/>
    <property type="match status" value="1"/>
</dbReference>
<dbReference type="GeneID" id="42857415"/>
<dbReference type="SUPFAM" id="SSF100950">
    <property type="entry name" value="NagB/RpiA/CoA transferase-like"/>
    <property type="match status" value="1"/>
</dbReference>
<reference evidence="3" key="1">
    <citation type="submission" date="2015-02" db="EMBL/GenBank/DDBJ databases">
        <title>A novel member of the family Ruminococcaceae isolated from human feces.</title>
        <authorList>
            <person name="Shkoporov A.N."/>
            <person name="Chaplin A.V."/>
            <person name="Motuzova O.V."/>
            <person name="Kafarskaia L.I."/>
            <person name="Khokhlova E.V."/>
            <person name="Efimov B.A."/>
        </authorList>
    </citation>
    <scope>NUCLEOTIDE SEQUENCE [LARGE SCALE GENOMIC DNA]</scope>
    <source>
        <strain evidence="3">585-1</strain>
    </source>
</reference>
<dbReference type="GO" id="GO:0004342">
    <property type="term" value="F:glucosamine-6-phosphate deaminase activity"/>
    <property type="evidence" value="ECO:0007669"/>
    <property type="project" value="InterPro"/>
</dbReference>
<evidence type="ECO:0000313" key="4">
    <source>
        <dbReference type="Proteomes" id="UP000032483"/>
    </source>
</evidence>
<name>A0A0D8IY70_9FIRM</name>
<dbReference type="EMBL" id="JXXK01000018">
    <property type="protein sequence ID" value="KJF39434.1"/>
    <property type="molecule type" value="Genomic_DNA"/>
</dbReference>
<keyword evidence="1" id="KW-0119">Carbohydrate metabolism</keyword>
<sequence length="250" mass="27926">MKIHVAKTAEELGAQAAHTIAEKLCEAIAESGEARLVLSTGGSQFETLKALLQEDVPWDKVTAFHLDEYIDLPITHAASFRKYLKERFIDHVHLKEFVFVETEGDVDDNIRMLTRRLREKTIDVGVIGIGENAHIAFNDPPADFDTKQAYIIVNLDSRCKKQQVGEGWFKDEDEVPRQAVSMTPYQIMQCAHIISPVPHKVKADAVKKVLSAKTVDPMVPGSLLKTHPDFQLFLDEESAANCSEEMLAGN</sequence>
<evidence type="ECO:0000313" key="3">
    <source>
        <dbReference type="EMBL" id="KJF39434.1"/>
    </source>
</evidence>
<accession>A0A0D8IY70</accession>
<evidence type="ECO:0000259" key="2">
    <source>
        <dbReference type="Pfam" id="PF01182"/>
    </source>
</evidence>
<dbReference type="InterPro" id="IPR037171">
    <property type="entry name" value="NagB/RpiA_transferase-like"/>
</dbReference>
<organism evidence="3 4">
    <name type="scientific">Ruthenibacterium lactatiformans</name>
    <dbReference type="NCBI Taxonomy" id="1550024"/>
    <lineage>
        <taxon>Bacteria</taxon>
        <taxon>Bacillati</taxon>
        <taxon>Bacillota</taxon>
        <taxon>Clostridia</taxon>
        <taxon>Eubacteriales</taxon>
        <taxon>Oscillospiraceae</taxon>
        <taxon>Ruthenibacterium</taxon>
    </lineage>
</organism>
<dbReference type="InterPro" id="IPR004547">
    <property type="entry name" value="Glucosamine6P_isomerase"/>
</dbReference>
<dbReference type="InterPro" id="IPR006148">
    <property type="entry name" value="Glc/Gal-6P_isomerase"/>
</dbReference>
<evidence type="ECO:0000256" key="1">
    <source>
        <dbReference type="ARBA" id="ARBA00023277"/>
    </source>
</evidence>
<dbReference type="RefSeq" id="WP_050005756.1">
    <property type="nucleotide sequence ID" value="NZ_CAUBBA010000027.1"/>
</dbReference>
<keyword evidence="4" id="KW-1185">Reference proteome</keyword>
<dbReference type="Gene3D" id="3.40.50.1360">
    <property type="match status" value="1"/>
</dbReference>
<dbReference type="GO" id="GO:0005975">
    <property type="term" value="P:carbohydrate metabolic process"/>
    <property type="evidence" value="ECO:0007669"/>
    <property type="project" value="InterPro"/>
</dbReference>
<dbReference type="PATRIC" id="fig|1550024.3.peg.2885"/>
<gene>
    <name evidence="3" type="ORF">TQ39_12615</name>
</gene>
<dbReference type="GO" id="GO:0005737">
    <property type="term" value="C:cytoplasm"/>
    <property type="evidence" value="ECO:0007669"/>
    <property type="project" value="TreeGrafter"/>
</dbReference>
<comment type="caution">
    <text evidence="3">The sequence shown here is derived from an EMBL/GenBank/DDBJ whole genome shotgun (WGS) entry which is preliminary data.</text>
</comment>
<dbReference type="GO" id="GO:0042802">
    <property type="term" value="F:identical protein binding"/>
    <property type="evidence" value="ECO:0007669"/>
    <property type="project" value="TreeGrafter"/>
</dbReference>
<dbReference type="GO" id="GO:0006043">
    <property type="term" value="P:glucosamine catabolic process"/>
    <property type="evidence" value="ECO:0007669"/>
    <property type="project" value="TreeGrafter"/>
</dbReference>
<dbReference type="GO" id="GO:0019262">
    <property type="term" value="P:N-acetylneuraminate catabolic process"/>
    <property type="evidence" value="ECO:0007669"/>
    <property type="project" value="TreeGrafter"/>
</dbReference>
<dbReference type="PANTHER" id="PTHR11280:SF6">
    <property type="entry name" value="GLUCOSAMINE-6-PHOSPHATE ISOMERASE NAGB"/>
    <property type="match status" value="1"/>
</dbReference>
<dbReference type="Pfam" id="PF01182">
    <property type="entry name" value="Glucosamine_iso"/>
    <property type="match status" value="1"/>
</dbReference>
<proteinExistence type="predicted"/>
<dbReference type="Proteomes" id="UP000032483">
    <property type="component" value="Unassembled WGS sequence"/>
</dbReference>
<dbReference type="AlphaFoldDB" id="A0A0D8IY70"/>
<feature type="domain" description="Glucosamine/galactosamine-6-phosphate isomerase" evidence="2">
    <location>
        <begin position="8"/>
        <end position="225"/>
    </location>
</feature>
<protein>
    <submittedName>
        <fullName evidence="3">Glucosamine-6-phosphate deaminase</fullName>
    </submittedName>
</protein>